<dbReference type="Pfam" id="PF01545">
    <property type="entry name" value="Cation_efflux"/>
    <property type="match status" value="1"/>
</dbReference>
<evidence type="ECO:0000259" key="8">
    <source>
        <dbReference type="Pfam" id="PF01545"/>
    </source>
</evidence>
<gene>
    <name evidence="9" type="ORF">METZ01_LOCUS495606</name>
</gene>
<keyword evidence="3" id="KW-1003">Cell membrane</keyword>
<feature type="domain" description="Cation efflux protein transmembrane" evidence="8">
    <location>
        <begin position="20"/>
        <end position="213"/>
    </location>
</feature>
<keyword evidence="5 7" id="KW-1133">Transmembrane helix</keyword>
<name>A0A383DE42_9ZZZZ</name>
<accession>A0A383DE42</accession>
<proteinExistence type="predicted"/>
<dbReference type="PANTHER" id="PTHR43840:SF41">
    <property type="entry name" value="CATION-EFFLUX PUMP FIEF"/>
    <property type="match status" value="1"/>
</dbReference>
<protein>
    <recommendedName>
        <fullName evidence="8">Cation efflux protein transmembrane domain-containing protein</fullName>
    </recommendedName>
</protein>
<keyword evidence="4 7" id="KW-0812">Transmembrane</keyword>
<keyword evidence="6 7" id="KW-0472">Membrane</keyword>
<dbReference type="FunFam" id="1.20.1510.10:FF:000001">
    <property type="entry name" value="Ferrous-iron efflux pump FieF"/>
    <property type="match status" value="1"/>
</dbReference>
<dbReference type="GO" id="GO:0006882">
    <property type="term" value="P:intracellular zinc ion homeostasis"/>
    <property type="evidence" value="ECO:0007669"/>
    <property type="project" value="TreeGrafter"/>
</dbReference>
<dbReference type="PANTHER" id="PTHR43840">
    <property type="entry name" value="MITOCHONDRIAL METAL TRANSPORTER 1-RELATED"/>
    <property type="match status" value="1"/>
</dbReference>
<feature type="transmembrane region" description="Helical" evidence="7">
    <location>
        <begin position="120"/>
        <end position="140"/>
    </location>
</feature>
<evidence type="ECO:0000256" key="3">
    <source>
        <dbReference type="ARBA" id="ARBA00022475"/>
    </source>
</evidence>
<sequence>MTARPTSSDQAKRLMQRATTVAVSIALALILLKLAAWLITDSVSLLSSLVDSAMDALASLVNLFAVRHALQPADSEHRFGHGKAEPLAGLGQAAFISASGIYLIFEAVDRLIEPRAIEQGALGLGVMIISIAVTGALVAYQRSVVRRTDSLAIRADSMHYATDILVNAGVIVSLLLVMFLDWGAADPIVALIIAGFIIYSAFRIARESLNHLMDRELPDADRARIKKIAIGHPS</sequence>
<evidence type="ECO:0000256" key="7">
    <source>
        <dbReference type="SAM" id="Phobius"/>
    </source>
</evidence>
<evidence type="ECO:0000256" key="4">
    <source>
        <dbReference type="ARBA" id="ARBA00022692"/>
    </source>
</evidence>
<dbReference type="EMBL" id="UINC01216565">
    <property type="protein sequence ID" value="SVE42752.1"/>
    <property type="molecule type" value="Genomic_DNA"/>
</dbReference>
<dbReference type="AlphaFoldDB" id="A0A383DE42"/>
<evidence type="ECO:0000256" key="1">
    <source>
        <dbReference type="ARBA" id="ARBA00004141"/>
    </source>
</evidence>
<dbReference type="InterPro" id="IPR058533">
    <property type="entry name" value="Cation_efflux_TM"/>
</dbReference>
<dbReference type="InterPro" id="IPR050291">
    <property type="entry name" value="CDF_Transporter"/>
</dbReference>
<evidence type="ECO:0000256" key="6">
    <source>
        <dbReference type="ARBA" id="ARBA00023136"/>
    </source>
</evidence>
<dbReference type="SUPFAM" id="SSF161111">
    <property type="entry name" value="Cation efflux protein transmembrane domain-like"/>
    <property type="match status" value="1"/>
</dbReference>
<feature type="transmembrane region" description="Helical" evidence="7">
    <location>
        <begin position="188"/>
        <end position="205"/>
    </location>
</feature>
<dbReference type="GO" id="GO:0005886">
    <property type="term" value="C:plasma membrane"/>
    <property type="evidence" value="ECO:0007669"/>
    <property type="project" value="TreeGrafter"/>
</dbReference>
<evidence type="ECO:0000256" key="5">
    <source>
        <dbReference type="ARBA" id="ARBA00022989"/>
    </source>
</evidence>
<dbReference type="InterPro" id="IPR027469">
    <property type="entry name" value="Cation_efflux_TMD_sf"/>
</dbReference>
<comment type="subcellular location">
    <subcellularLocation>
        <location evidence="1">Membrane</location>
        <topology evidence="1">Multi-pass membrane protein</topology>
    </subcellularLocation>
</comment>
<dbReference type="GO" id="GO:0015086">
    <property type="term" value="F:cadmium ion transmembrane transporter activity"/>
    <property type="evidence" value="ECO:0007669"/>
    <property type="project" value="TreeGrafter"/>
</dbReference>
<reference evidence="9" key="1">
    <citation type="submission" date="2018-05" db="EMBL/GenBank/DDBJ databases">
        <authorList>
            <person name="Lanie J.A."/>
            <person name="Ng W.-L."/>
            <person name="Kazmierczak K.M."/>
            <person name="Andrzejewski T.M."/>
            <person name="Davidsen T.M."/>
            <person name="Wayne K.J."/>
            <person name="Tettelin H."/>
            <person name="Glass J.I."/>
            <person name="Rusch D."/>
            <person name="Podicherti R."/>
            <person name="Tsui H.-C.T."/>
            <person name="Winkler M.E."/>
        </authorList>
    </citation>
    <scope>NUCLEOTIDE SEQUENCE</scope>
</reference>
<feature type="non-terminal residue" evidence="9">
    <location>
        <position position="234"/>
    </location>
</feature>
<evidence type="ECO:0000256" key="2">
    <source>
        <dbReference type="ARBA" id="ARBA00022448"/>
    </source>
</evidence>
<dbReference type="GO" id="GO:0015341">
    <property type="term" value="F:zinc efflux antiporter activity"/>
    <property type="evidence" value="ECO:0007669"/>
    <property type="project" value="TreeGrafter"/>
</dbReference>
<dbReference type="GO" id="GO:0015093">
    <property type="term" value="F:ferrous iron transmembrane transporter activity"/>
    <property type="evidence" value="ECO:0007669"/>
    <property type="project" value="TreeGrafter"/>
</dbReference>
<evidence type="ECO:0000313" key="9">
    <source>
        <dbReference type="EMBL" id="SVE42752.1"/>
    </source>
</evidence>
<dbReference type="Gene3D" id="1.20.1510.10">
    <property type="entry name" value="Cation efflux protein transmembrane domain"/>
    <property type="match status" value="1"/>
</dbReference>
<keyword evidence="2" id="KW-0813">Transport</keyword>
<dbReference type="NCBIfam" id="TIGR01297">
    <property type="entry name" value="CDF"/>
    <property type="match status" value="1"/>
</dbReference>
<organism evidence="9">
    <name type="scientific">marine metagenome</name>
    <dbReference type="NCBI Taxonomy" id="408172"/>
    <lineage>
        <taxon>unclassified sequences</taxon>
        <taxon>metagenomes</taxon>
        <taxon>ecological metagenomes</taxon>
    </lineage>
</organism>
<feature type="transmembrane region" description="Helical" evidence="7">
    <location>
        <begin position="21"/>
        <end position="39"/>
    </location>
</feature>
<feature type="transmembrane region" description="Helical" evidence="7">
    <location>
        <begin position="160"/>
        <end position="182"/>
    </location>
</feature>
<dbReference type="InterPro" id="IPR002524">
    <property type="entry name" value="Cation_efflux"/>
</dbReference>